<dbReference type="InterPro" id="IPR008971">
    <property type="entry name" value="HSP40/DnaJ_pept-bd"/>
</dbReference>
<evidence type="ECO:0000313" key="5">
    <source>
        <dbReference type="Proteomes" id="UP000694556"/>
    </source>
</evidence>
<dbReference type="GO" id="GO:0006457">
    <property type="term" value="P:protein folding"/>
    <property type="evidence" value="ECO:0007669"/>
    <property type="project" value="InterPro"/>
</dbReference>
<feature type="domain" description="J" evidence="3">
    <location>
        <begin position="30"/>
        <end position="94"/>
    </location>
</feature>
<dbReference type="InterPro" id="IPR002939">
    <property type="entry name" value="DnaJ_C"/>
</dbReference>
<evidence type="ECO:0000256" key="1">
    <source>
        <dbReference type="ARBA" id="ARBA00023186"/>
    </source>
</evidence>
<dbReference type="InterPro" id="IPR036869">
    <property type="entry name" value="J_dom_sf"/>
</dbReference>
<accession>A0A8C3B573</accession>
<dbReference type="PANTHER" id="PTHR24078">
    <property type="entry name" value="DNAJ HOMOLOG SUBFAMILY C MEMBER"/>
    <property type="match status" value="1"/>
</dbReference>
<evidence type="ECO:0000313" key="4">
    <source>
        <dbReference type="Ensembl" id="ENSCMMP00000001862.1"/>
    </source>
</evidence>
<proteinExistence type="predicted"/>
<keyword evidence="5" id="KW-1185">Reference proteome</keyword>
<dbReference type="PRINTS" id="PR00625">
    <property type="entry name" value="JDOMAIN"/>
</dbReference>
<dbReference type="SUPFAM" id="SSF46565">
    <property type="entry name" value="Chaperone J-domain"/>
    <property type="match status" value="1"/>
</dbReference>
<dbReference type="FunFam" id="1.10.287.110:FF:000033">
    <property type="entry name" value="dnaJ homolog subfamily B member 13"/>
    <property type="match status" value="1"/>
</dbReference>
<name>A0A8C3B573_CAIMO</name>
<dbReference type="PROSITE" id="PS00636">
    <property type="entry name" value="DNAJ_1"/>
    <property type="match status" value="1"/>
</dbReference>
<dbReference type="Pfam" id="PF00226">
    <property type="entry name" value="DnaJ"/>
    <property type="match status" value="1"/>
</dbReference>
<feature type="compositionally biased region" description="Low complexity" evidence="2">
    <location>
        <begin position="279"/>
        <end position="291"/>
    </location>
</feature>
<dbReference type="CDD" id="cd10747">
    <property type="entry name" value="DnaJ_C"/>
    <property type="match status" value="1"/>
</dbReference>
<evidence type="ECO:0000256" key="2">
    <source>
        <dbReference type="SAM" id="MobiDB-lite"/>
    </source>
</evidence>
<dbReference type="GO" id="GO:0051087">
    <property type="term" value="F:protein-folding chaperone binding"/>
    <property type="evidence" value="ECO:0007669"/>
    <property type="project" value="TreeGrafter"/>
</dbReference>
<organism evidence="4 5">
    <name type="scientific">Cairina moschata</name>
    <name type="common">Muscovy duck</name>
    <dbReference type="NCBI Taxonomy" id="8855"/>
    <lineage>
        <taxon>Eukaryota</taxon>
        <taxon>Metazoa</taxon>
        <taxon>Chordata</taxon>
        <taxon>Craniata</taxon>
        <taxon>Vertebrata</taxon>
        <taxon>Euteleostomi</taxon>
        <taxon>Archelosauria</taxon>
        <taxon>Archosauria</taxon>
        <taxon>Dinosauria</taxon>
        <taxon>Saurischia</taxon>
        <taxon>Theropoda</taxon>
        <taxon>Coelurosauria</taxon>
        <taxon>Aves</taxon>
        <taxon>Neognathae</taxon>
        <taxon>Galloanserae</taxon>
        <taxon>Anseriformes</taxon>
        <taxon>Anatidae</taxon>
        <taxon>Anatinae</taxon>
        <taxon>Cairina</taxon>
    </lineage>
</organism>
<reference evidence="4" key="2">
    <citation type="submission" date="2025-08" db="UniProtKB">
        <authorList>
            <consortium name="Ensembl"/>
        </authorList>
    </citation>
    <scope>IDENTIFICATION</scope>
</reference>
<dbReference type="Pfam" id="PF01556">
    <property type="entry name" value="DnaJ_C"/>
    <property type="match status" value="1"/>
</dbReference>
<dbReference type="Ensembl" id="ENSCMMT00000002087.1">
    <property type="protein sequence ID" value="ENSCMMP00000001862.1"/>
    <property type="gene ID" value="ENSCMMG00000001233.1"/>
</dbReference>
<dbReference type="GO" id="GO:0051082">
    <property type="term" value="F:unfolded protein binding"/>
    <property type="evidence" value="ECO:0007669"/>
    <property type="project" value="InterPro"/>
</dbReference>
<dbReference type="Gene3D" id="1.10.287.110">
    <property type="entry name" value="DnaJ domain"/>
    <property type="match status" value="1"/>
</dbReference>
<dbReference type="PANTHER" id="PTHR24078:SF519">
    <property type="entry name" value="DNAJ HOMOLOG SUBFAMILY B MEMBER 13"/>
    <property type="match status" value="1"/>
</dbReference>
<dbReference type="SUPFAM" id="SSF49493">
    <property type="entry name" value="HSP40/DnaJ peptide-binding domain"/>
    <property type="match status" value="1"/>
</dbReference>
<dbReference type="InterPro" id="IPR001623">
    <property type="entry name" value="DnaJ_domain"/>
</dbReference>
<reference evidence="4" key="3">
    <citation type="submission" date="2025-09" db="UniProtKB">
        <authorList>
            <consortium name="Ensembl"/>
        </authorList>
    </citation>
    <scope>IDENTIFICATION</scope>
</reference>
<dbReference type="FunFam" id="2.60.260.20:FF:000002">
    <property type="entry name" value="Dnaj homolog subfamily b member"/>
    <property type="match status" value="1"/>
</dbReference>
<feature type="region of interest" description="Disordered" evidence="2">
    <location>
        <begin position="1"/>
        <end position="23"/>
    </location>
</feature>
<keyword evidence="1" id="KW-0143">Chaperone</keyword>
<dbReference type="PROSITE" id="PS50076">
    <property type="entry name" value="DNAJ_2"/>
    <property type="match status" value="1"/>
</dbReference>
<dbReference type="Proteomes" id="UP000694556">
    <property type="component" value="Chromosome 1"/>
</dbReference>
<dbReference type="Gene3D" id="2.60.260.20">
    <property type="entry name" value="Urease metallochaperone UreE, N-terminal domain"/>
    <property type="match status" value="1"/>
</dbReference>
<dbReference type="InterPro" id="IPR018253">
    <property type="entry name" value="DnaJ_domain_CS"/>
</dbReference>
<dbReference type="GO" id="GO:0005829">
    <property type="term" value="C:cytosol"/>
    <property type="evidence" value="ECO:0007669"/>
    <property type="project" value="TreeGrafter"/>
</dbReference>
<dbReference type="InterPro" id="IPR051339">
    <property type="entry name" value="DnaJ_subfamily_B"/>
</dbReference>
<reference evidence="4" key="1">
    <citation type="submission" date="2018-09" db="EMBL/GenBank/DDBJ databases">
        <title>Common duck and Muscovy duck high density SNP chip.</title>
        <authorList>
            <person name="Vignal A."/>
            <person name="Thebault N."/>
            <person name="Warren W.C."/>
        </authorList>
    </citation>
    <scope>NUCLEOTIDE SEQUENCE [LARGE SCALE GENOMIC DNA]</scope>
</reference>
<protein>
    <submittedName>
        <fullName evidence="4">DnaJ heat shock protein family (Hsp40) member B13</fullName>
    </submittedName>
</protein>
<evidence type="ECO:0000259" key="3">
    <source>
        <dbReference type="PROSITE" id="PS50076"/>
    </source>
</evidence>
<dbReference type="AlphaFoldDB" id="A0A8C3B573"/>
<feature type="region of interest" description="Disordered" evidence="2">
    <location>
        <begin position="271"/>
        <end position="291"/>
    </location>
</feature>
<sequence length="353" mass="38498">MAAAPQRGVNYNSRHAPRRAPSNGAAMGQDYYAVLGLGRGASTADIQRAYRLLALRSHPLKCREPGAQERFRQLAEAYDVLGDPVKKGVYDRFGEEGLKGGIPLEGGDDDSWTGGYVFHNNPDKVFREFFGGDNPFAEFFAEDGSEVVVPYGGLRGCSVLKQDPPIVRDLHLSLEDLFHGCTKKIKISRRVMNEDGQTSTIRDKILTIDVRPGWRQGTRITFEKEGDQGPNVIPADITFVVREKPHLRFKRADDNLSYVASIPLGKPQILQGGARRGDAAAPGAPAQGRPPHLLQRLLPEAAHAREENAPEERAALLGNKALLPAPRPVRKRGISAPKPGLQVVLWGRGAGVG</sequence>
<dbReference type="CDD" id="cd06257">
    <property type="entry name" value="DnaJ"/>
    <property type="match status" value="1"/>
</dbReference>
<dbReference type="SMART" id="SM00271">
    <property type="entry name" value="DnaJ"/>
    <property type="match status" value="1"/>
</dbReference>